<dbReference type="InterPro" id="IPR017944">
    <property type="entry name" value="KaiA/RbsU_helical_domain_sf"/>
</dbReference>
<dbReference type="Gene3D" id="1.10.1240.30">
    <property type="entry name" value="KaiA/RbsU domain"/>
    <property type="match status" value="1"/>
</dbReference>
<dbReference type="Proteomes" id="UP000538075">
    <property type="component" value="Unassembled WGS sequence"/>
</dbReference>
<protein>
    <recommendedName>
        <fullName evidence="2">Circadian clock oscillator protein KaiA</fullName>
    </recommendedName>
</protein>
<feature type="domain" description="KaiA C-terminal" evidence="3">
    <location>
        <begin position="92"/>
        <end position="200"/>
    </location>
</feature>
<dbReference type="InterPro" id="IPR020856">
    <property type="entry name" value="Circadian_clock_protein_KaiA_C"/>
</dbReference>
<dbReference type="PROSITE" id="PS51431">
    <property type="entry name" value="KAIA_C"/>
    <property type="match status" value="1"/>
</dbReference>
<evidence type="ECO:0000313" key="5">
    <source>
        <dbReference type="Proteomes" id="UP000538075"/>
    </source>
</evidence>
<dbReference type="InterPro" id="IPR011648">
    <property type="entry name" value="Circadian_clock_KaiA"/>
</dbReference>
<dbReference type="GO" id="GO:0007623">
    <property type="term" value="P:circadian rhythm"/>
    <property type="evidence" value="ECO:0007669"/>
    <property type="project" value="InterPro"/>
</dbReference>
<proteinExistence type="predicted"/>
<accession>A0A838WN88</accession>
<evidence type="ECO:0000256" key="2">
    <source>
        <dbReference type="ARBA" id="ARBA00034852"/>
    </source>
</evidence>
<evidence type="ECO:0000313" key="4">
    <source>
        <dbReference type="EMBL" id="MBA4466205.1"/>
    </source>
</evidence>
<dbReference type="AlphaFoldDB" id="A0A838WN88"/>
<gene>
    <name evidence="4" type="ORF">FHK98_11830</name>
</gene>
<dbReference type="Pfam" id="PF07688">
    <property type="entry name" value="KaiA"/>
    <property type="match status" value="1"/>
</dbReference>
<dbReference type="EMBL" id="VDFG01000804">
    <property type="protein sequence ID" value="MBA4466205.1"/>
    <property type="molecule type" value="Genomic_DNA"/>
</dbReference>
<comment type="caution">
    <text evidence="4">The sequence shown here is derived from an EMBL/GenBank/DDBJ whole genome shotgun (WGS) entry which is preliminary data.</text>
</comment>
<name>A0A838WN88_9CYAN</name>
<evidence type="ECO:0000259" key="3">
    <source>
        <dbReference type="PROSITE" id="PS51431"/>
    </source>
</evidence>
<evidence type="ECO:0000256" key="1">
    <source>
        <dbReference type="ARBA" id="ARBA00023108"/>
    </source>
</evidence>
<organism evidence="4 5">
    <name type="scientific">Cylindrospermopsis raciborskii CS-506_A</name>
    <dbReference type="NCBI Taxonomy" id="2585140"/>
    <lineage>
        <taxon>Bacteria</taxon>
        <taxon>Bacillati</taxon>
        <taxon>Cyanobacteriota</taxon>
        <taxon>Cyanophyceae</taxon>
        <taxon>Nostocales</taxon>
        <taxon>Aphanizomenonaceae</taxon>
        <taxon>Cylindrospermopsis</taxon>
    </lineage>
</organism>
<dbReference type="SMART" id="SM01247">
    <property type="entry name" value="KaiA"/>
    <property type="match status" value="1"/>
</dbReference>
<keyword evidence="1" id="KW-0090">Biological rhythms</keyword>
<dbReference type="SUPFAM" id="SSF101215">
    <property type="entry name" value="KaiA/RbsU domain"/>
    <property type="match status" value="1"/>
</dbReference>
<sequence>MILVILFLYPALEKLLYSLVTHYDNLINTLIILTPGSFISVSMSNVSINNRSGISGLELPGTYLLNYTKEKRYLGLDYKEGYTLVLACENSHTNQQFQDMTDGERQELLKKLKLDYGRILLNYFSVDQNLKTTIDQFISTLFCANIPVPQVIEIHMELIDEFSKQLKLEGRSDETLLDYRLTLIDVLANLCEVYRCSTSRIT</sequence>
<reference evidence="4 5" key="1">
    <citation type="journal article" date="2020" name="J. Appl. Phycol.">
        <title>Morphological changes and genome evolution in Raphidiopsis raciborskii CS-506 after 23 years in culture.</title>
        <authorList>
            <person name="Willis A."/>
            <person name="Bent S.J."/>
            <person name="Jameson I.D."/>
        </authorList>
    </citation>
    <scope>NUCLEOTIDE SEQUENCE [LARGE SCALE GENOMIC DNA]</scope>
    <source>
        <strain evidence="4 5">CS-506_A</strain>
    </source>
</reference>